<dbReference type="AlphaFoldDB" id="A0A1S9PLM3"/>
<keyword evidence="2" id="KW-1185">Reference proteome</keyword>
<evidence type="ECO:0000313" key="1">
    <source>
        <dbReference type="EMBL" id="OOQ61862.1"/>
    </source>
</evidence>
<dbReference type="RefSeq" id="WP_078346043.1">
    <property type="nucleotide sequence ID" value="NZ_MBTF01000001.1"/>
</dbReference>
<comment type="caution">
    <text evidence="1">The sequence shown here is derived from an EMBL/GenBank/DDBJ whole genome shotgun (WGS) entry which is preliminary data.</text>
</comment>
<dbReference type="OrthoDB" id="978748at2"/>
<evidence type="ECO:0000313" key="2">
    <source>
        <dbReference type="Proteomes" id="UP000189739"/>
    </source>
</evidence>
<dbReference type="Proteomes" id="UP000189739">
    <property type="component" value="Unassembled WGS sequence"/>
</dbReference>
<name>A0A1S9PLM3_9SPHI</name>
<dbReference type="STRING" id="1792845.BC343_02005"/>
<organism evidence="1 2">
    <name type="scientific">Mucilaginibacter pedocola</name>
    <dbReference type="NCBI Taxonomy" id="1792845"/>
    <lineage>
        <taxon>Bacteria</taxon>
        <taxon>Pseudomonadati</taxon>
        <taxon>Bacteroidota</taxon>
        <taxon>Sphingobacteriia</taxon>
        <taxon>Sphingobacteriales</taxon>
        <taxon>Sphingobacteriaceae</taxon>
        <taxon>Mucilaginibacter</taxon>
    </lineage>
</organism>
<gene>
    <name evidence="1" type="ORF">BC343_02005</name>
</gene>
<proteinExistence type="predicted"/>
<reference evidence="1 2" key="1">
    <citation type="submission" date="2016-07" db="EMBL/GenBank/DDBJ databases">
        <title>Genomic analysis of zinc-resistant bacterium Mucilaginibacter pedocola TBZ30.</title>
        <authorList>
            <person name="Huang J."/>
            <person name="Tang J."/>
        </authorList>
    </citation>
    <scope>NUCLEOTIDE SEQUENCE [LARGE SCALE GENOMIC DNA]</scope>
    <source>
        <strain evidence="1 2">TBZ30</strain>
    </source>
</reference>
<protein>
    <submittedName>
        <fullName evidence="1">Uncharacterized protein</fullName>
    </submittedName>
</protein>
<accession>A0A1S9PLM3</accession>
<dbReference type="EMBL" id="MBTF01000001">
    <property type="protein sequence ID" value="OOQ61862.1"/>
    <property type="molecule type" value="Genomic_DNA"/>
</dbReference>
<sequence>MSIATYSLQQIKKELQHLPAEQLAELTLRLIRYKKENKDLLGYLLFDANNEQEFIESIKAEAGFMFSQLPVQPYFAAKALRKILKLLSKYTKFIGSKPAEIELLLSFCQNYLQYVVRQASHKPIRLILTRQLDKIKTAIVKLHEDLQFDYGQEYEAVLETAAGKLPWFDKKSYML</sequence>